<accession>A0AAP7IF63</accession>
<proteinExistence type="predicted"/>
<evidence type="ECO:0000313" key="2">
    <source>
        <dbReference type="EMBL" id="OEK58962.1"/>
    </source>
</evidence>
<evidence type="ECO:0000313" key="3">
    <source>
        <dbReference type="Proteomes" id="UP000095464"/>
    </source>
</evidence>
<name>A0AAP7IF63_9STAP</name>
<dbReference type="Gene3D" id="3.30.460.10">
    <property type="entry name" value="Beta Polymerase, domain 2"/>
    <property type="match status" value="1"/>
</dbReference>
<dbReference type="SUPFAM" id="SSF81301">
    <property type="entry name" value="Nucleotidyltransferase"/>
    <property type="match status" value="1"/>
</dbReference>
<feature type="domain" description="Polymerase nucleotidyl transferase" evidence="1">
    <location>
        <begin position="16"/>
        <end position="82"/>
    </location>
</feature>
<dbReference type="EMBL" id="LNPX01000004">
    <property type="protein sequence ID" value="OEK58962.1"/>
    <property type="molecule type" value="Genomic_DNA"/>
</dbReference>
<gene>
    <name evidence="2" type="ORF">ASS94_01150</name>
</gene>
<protein>
    <recommendedName>
        <fullName evidence="1">Polymerase nucleotidyl transferase domain-containing protein</fullName>
    </recommendedName>
</protein>
<organism evidence="2 3">
    <name type="scientific">Staphylococcus equorum</name>
    <dbReference type="NCBI Taxonomy" id="246432"/>
    <lineage>
        <taxon>Bacteria</taxon>
        <taxon>Bacillati</taxon>
        <taxon>Bacillota</taxon>
        <taxon>Bacilli</taxon>
        <taxon>Bacillales</taxon>
        <taxon>Staphylococcaceae</taxon>
        <taxon>Staphylococcus</taxon>
    </lineage>
</organism>
<evidence type="ECO:0000259" key="1">
    <source>
        <dbReference type="Pfam" id="PF01909"/>
    </source>
</evidence>
<dbReference type="InterPro" id="IPR002934">
    <property type="entry name" value="Polymerase_NTP_transf_dom"/>
</dbReference>
<dbReference type="AlphaFoldDB" id="A0AAP7IF63"/>
<sequence length="131" mass="15138">MVDLQGEELKKVQNVLSEIKDYVCVVGSVAEGTDNIGSDIDFYVKTKTESEIDREIEANNFNTENIEETYIDKIIEVLERYNIYWESLFVSYITTNSLSIQLEFSPLFDIKNKEKFTVRVYGVELESLVSN</sequence>
<comment type="caution">
    <text evidence="2">The sequence shown here is derived from an EMBL/GenBank/DDBJ whole genome shotgun (WGS) entry which is preliminary data.</text>
</comment>
<dbReference type="InterPro" id="IPR043519">
    <property type="entry name" value="NT_sf"/>
</dbReference>
<dbReference type="RefSeq" id="WP_069854363.1">
    <property type="nucleotide sequence ID" value="NZ_LNPX01000004.1"/>
</dbReference>
<dbReference type="Pfam" id="PF01909">
    <property type="entry name" value="NTP_transf_2"/>
    <property type="match status" value="1"/>
</dbReference>
<dbReference type="GO" id="GO:0016779">
    <property type="term" value="F:nucleotidyltransferase activity"/>
    <property type="evidence" value="ECO:0007669"/>
    <property type="project" value="InterPro"/>
</dbReference>
<reference evidence="3" key="1">
    <citation type="submission" date="2015-11" db="EMBL/GenBank/DDBJ databases">
        <title>Genomic diversity of Staphylococcus saprophyticus strains from urinary tract infections, animal surfaces, and fermented foods.</title>
        <authorList>
            <person name="Wolfe B.E."/>
        </authorList>
    </citation>
    <scope>NUCLEOTIDE SEQUENCE [LARGE SCALE GENOMIC DNA]</scope>
    <source>
        <strain evidence="3">738_7</strain>
    </source>
</reference>
<dbReference type="Proteomes" id="UP000095464">
    <property type="component" value="Unassembled WGS sequence"/>
</dbReference>